<accession>A0AAD5QMC1</accession>
<sequence>MLRQLRNIVNYNNIVTCHNNVKCNNMIICNNMITYDNIITYDDIITYDNTMNYIVLLIGASNIIGFTIEFSCNRSRPVGRIRKYSGGDSLRVIHTMAMKDISSMFDADNRLLYTKNPFANETCYDNEGNSVEDIGYVIGFDGDGKQPNRLLVSKIIDVRGAIHGDCEEDTQLSNLMLISSGSFIPHSMYLCVFIIKVMSMVCD</sequence>
<protein>
    <submittedName>
        <fullName evidence="1">Uncharacterized protein</fullName>
    </submittedName>
</protein>
<dbReference type="AlphaFoldDB" id="A0AAD5QMC1"/>
<evidence type="ECO:0000313" key="1">
    <source>
        <dbReference type="EMBL" id="KAJ1351761.1"/>
    </source>
</evidence>
<name>A0AAD5QMC1_PARTN</name>
<proteinExistence type="predicted"/>
<gene>
    <name evidence="1" type="ORF">KIN20_007897</name>
</gene>
<keyword evidence="2" id="KW-1185">Reference proteome</keyword>
<evidence type="ECO:0000313" key="2">
    <source>
        <dbReference type="Proteomes" id="UP001196413"/>
    </source>
</evidence>
<dbReference type="EMBL" id="JAHQIW010001222">
    <property type="protein sequence ID" value="KAJ1351761.1"/>
    <property type="molecule type" value="Genomic_DNA"/>
</dbReference>
<reference evidence="1" key="1">
    <citation type="submission" date="2021-06" db="EMBL/GenBank/DDBJ databases">
        <title>Parelaphostrongylus tenuis whole genome reference sequence.</title>
        <authorList>
            <person name="Garwood T.J."/>
            <person name="Larsen P.A."/>
            <person name="Fountain-Jones N.M."/>
            <person name="Garbe J.R."/>
            <person name="Macchietto M.G."/>
            <person name="Kania S.A."/>
            <person name="Gerhold R.W."/>
            <person name="Richards J.E."/>
            <person name="Wolf T.M."/>
        </authorList>
    </citation>
    <scope>NUCLEOTIDE SEQUENCE</scope>
    <source>
        <strain evidence="1">MNPRO001-30</strain>
        <tissue evidence="1">Meninges</tissue>
    </source>
</reference>
<comment type="caution">
    <text evidence="1">The sequence shown here is derived from an EMBL/GenBank/DDBJ whole genome shotgun (WGS) entry which is preliminary data.</text>
</comment>
<organism evidence="1 2">
    <name type="scientific">Parelaphostrongylus tenuis</name>
    <name type="common">Meningeal worm</name>
    <dbReference type="NCBI Taxonomy" id="148309"/>
    <lineage>
        <taxon>Eukaryota</taxon>
        <taxon>Metazoa</taxon>
        <taxon>Ecdysozoa</taxon>
        <taxon>Nematoda</taxon>
        <taxon>Chromadorea</taxon>
        <taxon>Rhabditida</taxon>
        <taxon>Rhabditina</taxon>
        <taxon>Rhabditomorpha</taxon>
        <taxon>Strongyloidea</taxon>
        <taxon>Metastrongylidae</taxon>
        <taxon>Parelaphostrongylus</taxon>
    </lineage>
</organism>
<dbReference type="Proteomes" id="UP001196413">
    <property type="component" value="Unassembled WGS sequence"/>
</dbReference>